<dbReference type="EMBL" id="REGN01004330">
    <property type="protein sequence ID" value="RNA17983.1"/>
    <property type="molecule type" value="Genomic_DNA"/>
</dbReference>
<gene>
    <name evidence="1" type="ORF">BpHYR1_028488</name>
</gene>
<proteinExistence type="predicted"/>
<comment type="caution">
    <text evidence="1">The sequence shown here is derived from an EMBL/GenBank/DDBJ whole genome shotgun (WGS) entry which is preliminary data.</text>
</comment>
<name>A0A3M7R327_BRAPC</name>
<accession>A0A3M7R327</accession>
<evidence type="ECO:0000313" key="1">
    <source>
        <dbReference type="EMBL" id="RNA17983.1"/>
    </source>
</evidence>
<reference evidence="1 2" key="1">
    <citation type="journal article" date="2018" name="Sci. Rep.">
        <title>Genomic signatures of local adaptation to the degree of environmental predictability in rotifers.</title>
        <authorList>
            <person name="Franch-Gras L."/>
            <person name="Hahn C."/>
            <person name="Garcia-Roger E.M."/>
            <person name="Carmona M.J."/>
            <person name="Serra M."/>
            <person name="Gomez A."/>
        </authorList>
    </citation>
    <scope>NUCLEOTIDE SEQUENCE [LARGE SCALE GENOMIC DNA]</scope>
    <source>
        <strain evidence="1">HYR1</strain>
    </source>
</reference>
<dbReference type="AlphaFoldDB" id="A0A3M7R327"/>
<organism evidence="1 2">
    <name type="scientific">Brachionus plicatilis</name>
    <name type="common">Marine rotifer</name>
    <name type="synonym">Brachionus muelleri</name>
    <dbReference type="NCBI Taxonomy" id="10195"/>
    <lineage>
        <taxon>Eukaryota</taxon>
        <taxon>Metazoa</taxon>
        <taxon>Spiralia</taxon>
        <taxon>Gnathifera</taxon>
        <taxon>Rotifera</taxon>
        <taxon>Eurotatoria</taxon>
        <taxon>Monogononta</taxon>
        <taxon>Pseudotrocha</taxon>
        <taxon>Ploima</taxon>
        <taxon>Brachionidae</taxon>
        <taxon>Brachionus</taxon>
    </lineage>
</organism>
<dbReference type="Proteomes" id="UP000276133">
    <property type="component" value="Unassembled WGS sequence"/>
</dbReference>
<protein>
    <submittedName>
        <fullName evidence="1">Uncharacterized protein</fullName>
    </submittedName>
</protein>
<evidence type="ECO:0000313" key="2">
    <source>
        <dbReference type="Proteomes" id="UP000276133"/>
    </source>
</evidence>
<keyword evidence="2" id="KW-1185">Reference proteome</keyword>
<sequence>MYEKLISHLITTWKINPIWKDNNSHNSNGDSDFSHHTLIIVFWIIRLIKENRHTPTSIQARSGSALIFLMPCNLETRGPIRPCRVKLEIHTL</sequence>